<dbReference type="PANTHER" id="PTHR13817:SF151">
    <property type="entry name" value="TITIN"/>
    <property type="match status" value="1"/>
</dbReference>
<dbReference type="PANTHER" id="PTHR13817">
    <property type="entry name" value="TITIN"/>
    <property type="match status" value="1"/>
</dbReference>
<dbReference type="EMBL" id="JPIT01000031">
    <property type="protein sequence ID" value="KIO43604.1"/>
    <property type="molecule type" value="Genomic_DNA"/>
</dbReference>
<dbReference type="InterPro" id="IPR036116">
    <property type="entry name" value="FN3_sf"/>
</dbReference>
<dbReference type="InterPro" id="IPR003961">
    <property type="entry name" value="FN3_dom"/>
</dbReference>
<dbReference type="Gene3D" id="2.60.40.10">
    <property type="entry name" value="Immunoglobulins"/>
    <property type="match status" value="1"/>
</dbReference>
<proteinExistence type="inferred from homology"/>
<evidence type="ECO:0000256" key="4">
    <source>
        <dbReference type="ARBA" id="ARBA00022807"/>
    </source>
</evidence>
<sequence>MKKINRNFFKPSMLVCLCLMIVTLISATVCRPPGQPEPPKIVEVGPTWCIIEYTAPKDEGGCAITGYRIGYRYTDGGLWKIAGTTELCKIKLSPLTEGKEVEFRVSAINDGGEGEPSKPSQKVLLQ</sequence>
<dbReference type="Pfam" id="PF00041">
    <property type="entry name" value="fn3"/>
    <property type="match status" value="1"/>
</dbReference>
<dbReference type="SMART" id="SM00060">
    <property type="entry name" value="FN3"/>
    <property type="match status" value="1"/>
</dbReference>
<organism evidence="7 8">
    <name type="scientific">Sanguibacteroides justesenii</name>
    <dbReference type="NCBI Taxonomy" id="1547597"/>
    <lineage>
        <taxon>Bacteria</taxon>
        <taxon>Pseudomonadati</taxon>
        <taxon>Bacteroidota</taxon>
        <taxon>Bacteroidia</taxon>
        <taxon>Bacteroidales</taxon>
        <taxon>Porphyromonadaceae</taxon>
        <taxon>Sanguibacteroides</taxon>
    </lineage>
</organism>
<comment type="caution">
    <text evidence="7">The sequence shown here is derived from an EMBL/GenBank/DDBJ whole genome shotgun (WGS) entry which is preliminary data.</text>
</comment>
<evidence type="ECO:0000313" key="8">
    <source>
        <dbReference type="Proteomes" id="UP000031937"/>
    </source>
</evidence>
<gene>
    <name evidence="7" type="ORF">IE90_10815</name>
</gene>
<dbReference type="InterPro" id="IPR050964">
    <property type="entry name" value="Striated_Muscle_Regulatory"/>
</dbReference>
<dbReference type="PROSITE" id="PS50853">
    <property type="entry name" value="FN3"/>
    <property type="match status" value="1"/>
</dbReference>
<keyword evidence="4" id="KW-0378">Hydrolase</keyword>
<protein>
    <recommendedName>
        <fullName evidence="6">Fibronectin type-III domain-containing protein</fullName>
    </recommendedName>
</protein>
<dbReference type="SUPFAM" id="SSF49265">
    <property type="entry name" value="Fibronectin type III"/>
    <property type="match status" value="1"/>
</dbReference>
<accession>A0AB34R777</accession>
<keyword evidence="3" id="KW-0677">Repeat</keyword>
<keyword evidence="5" id="KW-0732">Signal</keyword>
<reference evidence="7 8" key="1">
    <citation type="submission" date="2014-07" db="EMBL/GenBank/DDBJ databases">
        <title>Porphyromonadaceae bacterium OUH 334697 = ATCC BAA-2682 = DSM 28341 draft genome.</title>
        <authorList>
            <person name="Sydenham T.V."/>
            <person name="Hasman H."/>
            <person name="Justesen U.S."/>
        </authorList>
    </citation>
    <scope>NUCLEOTIDE SEQUENCE [LARGE SCALE GENOMIC DNA]</scope>
    <source>
        <strain evidence="7 8">OUH 334697</strain>
    </source>
</reference>
<dbReference type="Proteomes" id="UP000031937">
    <property type="component" value="Unassembled WGS sequence"/>
</dbReference>
<feature type="chain" id="PRO_5044296268" description="Fibronectin type-III domain-containing protein" evidence="5">
    <location>
        <begin position="28"/>
        <end position="126"/>
    </location>
</feature>
<dbReference type="InterPro" id="IPR013783">
    <property type="entry name" value="Ig-like_fold"/>
</dbReference>
<evidence type="ECO:0000313" key="7">
    <source>
        <dbReference type="EMBL" id="KIO43604.1"/>
    </source>
</evidence>
<dbReference type="RefSeq" id="WP_041503804.1">
    <property type="nucleotide sequence ID" value="NZ_JPIT01000031.1"/>
</dbReference>
<evidence type="ECO:0000256" key="1">
    <source>
        <dbReference type="ARBA" id="ARBA00006067"/>
    </source>
</evidence>
<evidence type="ECO:0000259" key="6">
    <source>
        <dbReference type="PROSITE" id="PS50853"/>
    </source>
</evidence>
<evidence type="ECO:0000256" key="3">
    <source>
        <dbReference type="ARBA" id="ARBA00022737"/>
    </source>
</evidence>
<comment type="similarity">
    <text evidence="1">Belongs to the peptidase C25 family.</text>
</comment>
<dbReference type="AlphaFoldDB" id="A0AB34R777"/>
<feature type="signal peptide" evidence="5">
    <location>
        <begin position="1"/>
        <end position="27"/>
    </location>
</feature>
<dbReference type="GO" id="GO:0008234">
    <property type="term" value="F:cysteine-type peptidase activity"/>
    <property type="evidence" value="ECO:0007669"/>
    <property type="project" value="UniProtKB-KW"/>
</dbReference>
<feature type="domain" description="Fibronectin type-III" evidence="6">
    <location>
        <begin position="35"/>
        <end position="126"/>
    </location>
</feature>
<keyword evidence="2" id="KW-0645">Protease</keyword>
<evidence type="ECO:0000256" key="5">
    <source>
        <dbReference type="SAM" id="SignalP"/>
    </source>
</evidence>
<dbReference type="GO" id="GO:0006508">
    <property type="term" value="P:proteolysis"/>
    <property type="evidence" value="ECO:0007669"/>
    <property type="project" value="UniProtKB-KW"/>
</dbReference>
<evidence type="ECO:0000256" key="2">
    <source>
        <dbReference type="ARBA" id="ARBA00022670"/>
    </source>
</evidence>
<keyword evidence="4" id="KW-0788">Thiol protease</keyword>
<dbReference type="CDD" id="cd00063">
    <property type="entry name" value="FN3"/>
    <property type="match status" value="1"/>
</dbReference>
<name>A0AB34R777_9PORP</name>